<evidence type="ECO:0000313" key="2">
    <source>
        <dbReference type="Proteomes" id="UP001515480"/>
    </source>
</evidence>
<evidence type="ECO:0000313" key="1">
    <source>
        <dbReference type="EMBL" id="KAL1504749.1"/>
    </source>
</evidence>
<comment type="caution">
    <text evidence="1">The sequence shown here is derived from an EMBL/GenBank/DDBJ whole genome shotgun (WGS) entry which is preliminary data.</text>
</comment>
<organism evidence="1 2">
    <name type="scientific">Prymnesium parvum</name>
    <name type="common">Toxic golden alga</name>
    <dbReference type="NCBI Taxonomy" id="97485"/>
    <lineage>
        <taxon>Eukaryota</taxon>
        <taxon>Haptista</taxon>
        <taxon>Haptophyta</taxon>
        <taxon>Prymnesiophyceae</taxon>
        <taxon>Prymnesiales</taxon>
        <taxon>Prymnesiaceae</taxon>
        <taxon>Prymnesium</taxon>
    </lineage>
</organism>
<dbReference type="Proteomes" id="UP001515480">
    <property type="component" value="Unassembled WGS sequence"/>
</dbReference>
<dbReference type="AlphaFoldDB" id="A0AB34IT97"/>
<reference evidence="1 2" key="1">
    <citation type="journal article" date="2024" name="Science">
        <title>Giant polyketide synthase enzymes in the biosynthesis of giant marine polyether toxins.</title>
        <authorList>
            <person name="Fallon T.R."/>
            <person name="Shende V.V."/>
            <person name="Wierzbicki I.H."/>
            <person name="Pendleton A.L."/>
            <person name="Watervoot N.F."/>
            <person name="Auber R.P."/>
            <person name="Gonzalez D.J."/>
            <person name="Wisecaver J.H."/>
            <person name="Moore B.S."/>
        </authorList>
    </citation>
    <scope>NUCLEOTIDE SEQUENCE [LARGE SCALE GENOMIC DNA]</scope>
    <source>
        <strain evidence="1 2">12B1</strain>
    </source>
</reference>
<protein>
    <submittedName>
        <fullName evidence="1">Uncharacterized protein</fullName>
    </submittedName>
</protein>
<accession>A0AB34IT97</accession>
<dbReference type="EMBL" id="JBGBPQ010000019">
    <property type="protein sequence ID" value="KAL1504749.1"/>
    <property type="molecule type" value="Genomic_DNA"/>
</dbReference>
<keyword evidence="2" id="KW-1185">Reference proteome</keyword>
<sequence>MLSGRSKDEYRRLHVIISYTTPTGELVFRFCKSPVQSDRRVHLPMCSSKTEKGVLACIEHFSGRRGCAATPRALTMAERGAFAVHAHVHEPPVPNDNVCDIAASCLHDGRIEEHDRRILDELIDLVYDRLLRNVTKCSERASIFTAARPDHDLVDLVREVSASELCGMKLRSNLYNFRDSLNDVLQFPVRISIEFEADVSELDRLVFVTAPQDKGPFQICDGGTFYANGVATLIVHHFSTYAIGILQSELTAEDLARLQRTKKILFRVKNESTTDIKVVLEDRRANVHETLEGAVQAPACSIYECLSLSSVCSRKSHTAYNVPQHDQVSTISPDGELIVKPREPYKAADAMRETEYSLYFFYRQWFQRADWRIHVQHRGIGDNVTFKDEHAKSNASPAPIHVNQ</sequence>
<gene>
    <name evidence="1" type="ORF">AB1Y20_008526</name>
</gene>
<proteinExistence type="predicted"/>
<name>A0AB34IT97_PRYPA</name>